<dbReference type="Proteomes" id="UP001565200">
    <property type="component" value="Unassembled WGS sequence"/>
</dbReference>
<protein>
    <recommendedName>
        <fullName evidence="4">DNA repair protein RecO</fullName>
    </recommendedName>
    <alternativeName>
        <fullName evidence="4">Recombination protein O</fullName>
    </alternativeName>
</protein>
<evidence type="ECO:0000256" key="4">
    <source>
        <dbReference type="HAMAP-Rule" id="MF_00201"/>
    </source>
</evidence>
<dbReference type="EMBL" id="JBCLPP010000021">
    <property type="protein sequence ID" value="MEY8245672.1"/>
    <property type="molecule type" value="Genomic_DNA"/>
</dbReference>
<evidence type="ECO:0000256" key="2">
    <source>
        <dbReference type="ARBA" id="ARBA00023172"/>
    </source>
</evidence>
<dbReference type="InterPro" id="IPR003717">
    <property type="entry name" value="RecO"/>
</dbReference>
<comment type="caution">
    <text evidence="6">The sequence shown here is derived from an EMBL/GenBank/DDBJ whole genome shotgun (WGS) entry which is preliminary data.</text>
</comment>
<evidence type="ECO:0000256" key="1">
    <source>
        <dbReference type="ARBA" id="ARBA00022763"/>
    </source>
</evidence>
<dbReference type="InterPro" id="IPR012340">
    <property type="entry name" value="NA-bd_OB-fold"/>
</dbReference>
<dbReference type="HAMAP" id="MF_00201">
    <property type="entry name" value="RecO"/>
    <property type="match status" value="1"/>
</dbReference>
<comment type="similarity">
    <text evidence="4">Belongs to the RecO family.</text>
</comment>
<reference evidence="6 7" key="1">
    <citation type="submission" date="2024-03" db="EMBL/GenBank/DDBJ databases">
        <title>Mouse gut bacterial collection (mGBC) of GemPharmatech.</title>
        <authorList>
            <person name="He Y."/>
            <person name="Dong L."/>
            <person name="Wu D."/>
            <person name="Gao X."/>
            <person name="Lin Z."/>
        </authorList>
    </citation>
    <scope>NUCLEOTIDE SEQUENCE [LARGE SCALE GENOMIC DNA]</scope>
    <source>
        <strain evidence="6 7">54-13</strain>
    </source>
</reference>
<dbReference type="RefSeq" id="WP_121698655.1">
    <property type="nucleotide sequence ID" value="NZ_JBCLPP010000021.1"/>
</dbReference>
<dbReference type="Pfam" id="PF02565">
    <property type="entry name" value="RecO_C"/>
    <property type="match status" value="1"/>
</dbReference>
<keyword evidence="7" id="KW-1185">Reference proteome</keyword>
<accession>A0ABV4CWA7</accession>
<dbReference type="PANTHER" id="PTHR33991:SF1">
    <property type="entry name" value="DNA REPAIR PROTEIN RECO"/>
    <property type="match status" value="1"/>
</dbReference>
<dbReference type="InterPro" id="IPR022572">
    <property type="entry name" value="DNA_rep/recomb_RecO_N"/>
</dbReference>
<sequence length="242" mass="27634">MFKSLHCIALRTVRYSDRHNIVTVYSHEQGRVSLLVSAGRSREASRQRALTMPMSLFECVADVKPGRDILSMREVRQSMPLHDIYSHPVKVAVAMFLAEVLGVILRESQEDSMLFSYIAHATGVLDAADDMTTANFPVAFMYGLGRFTGIEPDMSTYAPGRVFDMVDGVFRVSLPLHRDFLEGDDAAAVYVLSRMNWENIRHFRFNRVQRRRILEVVMRYYTLHYASLSSVNSIAVLKELFD</sequence>
<evidence type="ECO:0000256" key="3">
    <source>
        <dbReference type="ARBA" id="ARBA00023204"/>
    </source>
</evidence>
<comment type="function">
    <text evidence="4">Involved in DNA repair and RecF pathway recombination.</text>
</comment>
<dbReference type="Gene3D" id="2.40.50.140">
    <property type="entry name" value="Nucleic acid-binding proteins"/>
    <property type="match status" value="1"/>
</dbReference>
<dbReference type="SUPFAM" id="SSF50249">
    <property type="entry name" value="Nucleic acid-binding proteins"/>
    <property type="match status" value="1"/>
</dbReference>
<organism evidence="6 7">
    <name type="scientific">Heminiphilus faecis</name>
    <dbReference type="NCBI Taxonomy" id="2601703"/>
    <lineage>
        <taxon>Bacteria</taxon>
        <taxon>Pseudomonadati</taxon>
        <taxon>Bacteroidota</taxon>
        <taxon>Bacteroidia</taxon>
        <taxon>Bacteroidales</taxon>
        <taxon>Muribaculaceae</taxon>
        <taxon>Heminiphilus</taxon>
    </lineage>
</organism>
<keyword evidence="1 4" id="KW-0227">DNA damage</keyword>
<keyword evidence="2 4" id="KW-0233">DNA recombination</keyword>
<keyword evidence="3 4" id="KW-0234">DNA repair</keyword>
<dbReference type="PANTHER" id="PTHR33991">
    <property type="entry name" value="DNA REPAIR PROTEIN RECO"/>
    <property type="match status" value="1"/>
</dbReference>
<proteinExistence type="inferred from homology"/>
<feature type="domain" description="DNA replication/recombination mediator RecO N-terminal" evidence="5">
    <location>
        <begin position="6"/>
        <end position="75"/>
    </location>
</feature>
<gene>
    <name evidence="4" type="primary">recO</name>
    <name evidence="6" type="ORF">AAK873_08610</name>
</gene>
<name>A0ABV4CWA7_9BACT</name>
<evidence type="ECO:0000313" key="7">
    <source>
        <dbReference type="Proteomes" id="UP001565200"/>
    </source>
</evidence>
<evidence type="ECO:0000259" key="5">
    <source>
        <dbReference type="Pfam" id="PF11967"/>
    </source>
</evidence>
<dbReference type="Pfam" id="PF11967">
    <property type="entry name" value="RecO_N"/>
    <property type="match status" value="1"/>
</dbReference>
<evidence type="ECO:0000313" key="6">
    <source>
        <dbReference type="EMBL" id="MEY8245672.1"/>
    </source>
</evidence>